<keyword evidence="4" id="KW-1185">Reference proteome</keyword>
<accession>A0ABN3CPN9</accession>
<dbReference type="InterPro" id="IPR029016">
    <property type="entry name" value="GAF-like_dom_sf"/>
</dbReference>
<evidence type="ECO:0000256" key="1">
    <source>
        <dbReference type="ARBA" id="ARBA00022801"/>
    </source>
</evidence>
<evidence type="ECO:0000313" key="4">
    <source>
        <dbReference type="Proteomes" id="UP001499843"/>
    </source>
</evidence>
<dbReference type="EMBL" id="BAAAQX010000020">
    <property type="protein sequence ID" value="GAA2211362.1"/>
    <property type="molecule type" value="Genomic_DNA"/>
</dbReference>
<dbReference type="Proteomes" id="UP001499843">
    <property type="component" value="Unassembled WGS sequence"/>
</dbReference>
<dbReference type="InterPro" id="IPR036457">
    <property type="entry name" value="PPM-type-like_dom_sf"/>
</dbReference>
<dbReference type="InterPro" id="IPR052016">
    <property type="entry name" value="Bact_Sigma-Reg"/>
</dbReference>
<evidence type="ECO:0000259" key="2">
    <source>
        <dbReference type="SMART" id="SM00331"/>
    </source>
</evidence>
<dbReference type="Gene3D" id="3.30.450.40">
    <property type="match status" value="1"/>
</dbReference>
<dbReference type="Pfam" id="PF07228">
    <property type="entry name" value="SpoIIE"/>
    <property type="match status" value="1"/>
</dbReference>
<organism evidence="3 4">
    <name type="scientific">Nonomuraea monospora</name>
    <dbReference type="NCBI Taxonomy" id="568818"/>
    <lineage>
        <taxon>Bacteria</taxon>
        <taxon>Bacillati</taxon>
        <taxon>Actinomycetota</taxon>
        <taxon>Actinomycetes</taxon>
        <taxon>Streptosporangiales</taxon>
        <taxon>Streptosporangiaceae</taxon>
        <taxon>Nonomuraea</taxon>
    </lineage>
</organism>
<dbReference type="Gene3D" id="3.60.40.10">
    <property type="entry name" value="PPM-type phosphatase domain"/>
    <property type="match status" value="1"/>
</dbReference>
<dbReference type="PANTHER" id="PTHR43156">
    <property type="entry name" value="STAGE II SPORULATION PROTEIN E-RELATED"/>
    <property type="match status" value="1"/>
</dbReference>
<gene>
    <name evidence="3" type="ORF">GCM10009850_068210</name>
</gene>
<dbReference type="SUPFAM" id="SSF81606">
    <property type="entry name" value="PP2C-like"/>
    <property type="match status" value="1"/>
</dbReference>
<dbReference type="SUPFAM" id="SSF55781">
    <property type="entry name" value="GAF domain-like"/>
    <property type="match status" value="1"/>
</dbReference>
<dbReference type="SMART" id="SM00331">
    <property type="entry name" value="PP2C_SIG"/>
    <property type="match status" value="1"/>
</dbReference>
<dbReference type="InterPro" id="IPR001932">
    <property type="entry name" value="PPM-type_phosphatase-like_dom"/>
</dbReference>
<protein>
    <submittedName>
        <fullName evidence="3">PP2C family protein-serine/threonine phosphatase</fullName>
    </submittedName>
</protein>
<name>A0ABN3CPN9_9ACTN</name>
<dbReference type="PANTHER" id="PTHR43156:SF2">
    <property type="entry name" value="STAGE II SPORULATION PROTEIN E"/>
    <property type="match status" value="1"/>
</dbReference>
<feature type="domain" description="PPM-type phosphatase" evidence="2">
    <location>
        <begin position="289"/>
        <end position="513"/>
    </location>
</feature>
<reference evidence="3 4" key="1">
    <citation type="journal article" date="2019" name="Int. J. Syst. Evol. Microbiol.">
        <title>The Global Catalogue of Microorganisms (GCM) 10K type strain sequencing project: providing services to taxonomists for standard genome sequencing and annotation.</title>
        <authorList>
            <consortium name="The Broad Institute Genomics Platform"/>
            <consortium name="The Broad Institute Genome Sequencing Center for Infectious Disease"/>
            <person name="Wu L."/>
            <person name="Ma J."/>
        </authorList>
    </citation>
    <scope>NUCLEOTIDE SEQUENCE [LARGE SCALE GENOMIC DNA]</scope>
    <source>
        <strain evidence="3 4">JCM 16114</strain>
    </source>
</reference>
<dbReference type="RefSeq" id="WP_344483802.1">
    <property type="nucleotide sequence ID" value="NZ_BAAAQX010000020.1"/>
</dbReference>
<keyword evidence="1" id="KW-0378">Hydrolase</keyword>
<comment type="caution">
    <text evidence="3">The sequence shown here is derived from an EMBL/GenBank/DDBJ whole genome shotgun (WGS) entry which is preliminary data.</text>
</comment>
<proteinExistence type="predicted"/>
<sequence>MVGMVWEDAPYPMLAVSTSGVVEQANEAARLLLSGTGVGERLERAAPEWLSRAHDRLASGGRAGGAEPCGELGGRMFQAHAVYATGDRIVWWLIDVTGRQHAMDSLREWTAFMAEASDELLPSLNLDRCLEVTACLAARRLADAALVVLPRAGRRYAIARCGAAGEAATWETNIDPSTLPGLPEALQGFPPVPTRWIDPAEAPGWVLGDRRAEVGSVAVAALPGHGLPAGALVLVRGAREGFSPDERIFVRLFAQWAGSAISVARLYVEQAMITETLMAELLPPPTPALNGVELAARYRPAGSSERVGGDFYDVHPVAGSGQESLVVLGDVAGKGLEAAVLTGRIRNTLRALLPLADDHHRVLELLNGVLVTDGDQARYVTLVLASFQRRGTRVALRLTSAGHPAPLILRNDGRVETVPAVGTLIGVLDDITSVTDSVVLEPGETCLLYSDGIIEARGGPLGHEFFGEERLSEQLRQSSGMPPEAVAERVQMLASEWVGEGEHDDMAVVAISAPRTAGAEQP</sequence>
<evidence type="ECO:0000313" key="3">
    <source>
        <dbReference type="EMBL" id="GAA2211362.1"/>
    </source>
</evidence>